<dbReference type="KEGG" id="maur:BOH66_01155"/>
<keyword evidence="2" id="KW-1185">Reference proteome</keyword>
<accession>A0A1P8U4L6</accession>
<reference evidence="1 2" key="1">
    <citation type="submission" date="2016-12" db="EMBL/GenBank/DDBJ databases">
        <title>Complete genome sequence of Microbacterium aurum KACC 15219.</title>
        <authorList>
            <person name="Jung Y."/>
            <person name="Shin J.-H."/>
            <person name="Lee Y.-J."/>
            <person name="Yi H."/>
            <person name="Bahn Y.-S."/>
            <person name="Kim J.F."/>
            <person name="Lee D.-W."/>
        </authorList>
    </citation>
    <scope>NUCLEOTIDE SEQUENCE [LARGE SCALE GENOMIC DNA]</scope>
    <source>
        <strain evidence="1 2">KACC 15219</strain>
    </source>
</reference>
<dbReference type="Proteomes" id="UP000187185">
    <property type="component" value="Chromosome"/>
</dbReference>
<evidence type="ECO:0000313" key="1">
    <source>
        <dbReference type="EMBL" id="APZ33059.1"/>
    </source>
</evidence>
<gene>
    <name evidence="1" type="ORF">BOH66_01155</name>
</gene>
<evidence type="ECO:0000313" key="2">
    <source>
        <dbReference type="Proteomes" id="UP000187185"/>
    </source>
</evidence>
<proteinExistence type="predicted"/>
<dbReference type="EMBL" id="CP018762">
    <property type="protein sequence ID" value="APZ33059.1"/>
    <property type="molecule type" value="Genomic_DNA"/>
</dbReference>
<sequence length="169" mass="18470">MNMHEREAEQLVDELTARIEVLTEVSDTSPPGVYLATTQSGAAYVIELMDPDRAPTVIRYHGDAHGKIHDTRSLPGVHGCRFNAQTGVGYIVWWKDSPAEYNDPTAPYVGTLRATSRVLLVGRIRDSAATDSVEAVRLLRELTALLEDPSLDYAGLVLRLLTPREGGAA</sequence>
<organism evidence="1 2">
    <name type="scientific">Microbacterium aurum</name>
    <dbReference type="NCBI Taxonomy" id="36805"/>
    <lineage>
        <taxon>Bacteria</taxon>
        <taxon>Bacillati</taxon>
        <taxon>Actinomycetota</taxon>
        <taxon>Actinomycetes</taxon>
        <taxon>Micrococcales</taxon>
        <taxon>Microbacteriaceae</taxon>
        <taxon>Microbacterium</taxon>
    </lineage>
</organism>
<dbReference type="AlphaFoldDB" id="A0A1P8U4L6"/>
<protein>
    <submittedName>
        <fullName evidence="1">Uncharacterized protein</fullName>
    </submittedName>
</protein>
<name>A0A1P8U4L6_9MICO</name>
<dbReference type="STRING" id="36805.BOH66_01155"/>